<feature type="region of interest" description="Disordered" evidence="1">
    <location>
        <begin position="1"/>
        <end position="60"/>
    </location>
</feature>
<protein>
    <submittedName>
        <fullName evidence="2">Uncharacterized protein</fullName>
    </submittedName>
</protein>
<dbReference type="EMBL" id="CAMGYJ010000007">
    <property type="protein sequence ID" value="CAI0443630.1"/>
    <property type="molecule type" value="Genomic_DNA"/>
</dbReference>
<accession>A0AAV0MBF3</accession>
<evidence type="ECO:0000313" key="3">
    <source>
        <dbReference type="Proteomes" id="UP001154282"/>
    </source>
</evidence>
<gene>
    <name evidence="2" type="ORF">LITE_LOCUS27757</name>
</gene>
<sequence length="60" mass="6719">MGYRRSPRGAGGNPCKNPSRGAGGEERRQRKILKKSKRETIQSTELCNSPKEMPLFSLDL</sequence>
<proteinExistence type="predicted"/>
<keyword evidence="3" id="KW-1185">Reference proteome</keyword>
<evidence type="ECO:0000313" key="2">
    <source>
        <dbReference type="EMBL" id="CAI0443630.1"/>
    </source>
</evidence>
<organism evidence="2 3">
    <name type="scientific">Linum tenue</name>
    <dbReference type="NCBI Taxonomy" id="586396"/>
    <lineage>
        <taxon>Eukaryota</taxon>
        <taxon>Viridiplantae</taxon>
        <taxon>Streptophyta</taxon>
        <taxon>Embryophyta</taxon>
        <taxon>Tracheophyta</taxon>
        <taxon>Spermatophyta</taxon>
        <taxon>Magnoliopsida</taxon>
        <taxon>eudicotyledons</taxon>
        <taxon>Gunneridae</taxon>
        <taxon>Pentapetalae</taxon>
        <taxon>rosids</taxon>
        <taxon>fabids</taxon>
        <taxon>Malpighiales</taxon>
        <taxon>Linaceae</taxon>
        <taxon>Linum</taxon>
    </lineage>
</organism>
<evidence type="ECO:0000256" key="1">
    <source>
        <dbReference type="SAM" id="MobiDB-lite"/>
    </source>
</evidence>
<dbReference type="AlphaFoldDB" id="A0AAV0MBF3"/>
<reference evidence="2" key="1">
    <citation type="submission" date="2022-08" db="EMBL/GenBank/DDBJ databases">
        <authorList>
            <person name="Gutierrez-Valencia J."/>
        </authorList>
    </citation>
    <scope>NUCLEOTIDE SEQUENCE</scope>
</reference>
<feature type="non-terminal residue" evidence="2">
    <location>
        <position position="60"/>
    </location>
</feature>
<comment type="caution">
    <text evidence="2">The sequence shown here is derived from an EMBL/GenBank/DDBJ whole genome shotgun (WGS) entry which is preliminary data.</text>
</comment>
<dbReference type="Proteomes" id="UP001154282">
    <property type="component" value="Unassembled WGS sequence"/>
</dbReference>
<name>A0AAV0MBF3_9ROSI</name>